<evidence type="ECO:0000313" key="1">
    <source>
        <dbReference type="EMBL" id="TCV87464.1"/>
    </source>
</evidence>
<organism evidence="1 2">
    <name type="scientific">Sulfurirhabdus autotrophica</name>
    <dbReference type="NCBI Taxonomy" id="1706046"/>
    <lineage>
        <taxon>Bacteria</taxon>
        <taxon>Pseudomonadati</taxon>
        <taxon>Pseudomonadota</taxon>
        <taxon>Betaproteobacteria</taxon>
        <taxon>Nitrosomonadales</taxon>
        <taxon>Sulfuricellaceae</taxon>
        <taxon>Sulfurirhabdus</taxon>
    </lineage>
</organism>
<proteinExistence type="predicted"/>
<dbReference type="OrthoDB" id="9800188at2"/>
<accession>A0A4R3Y9X6</accession>
<evidence type="ECO:0000313" key="2">
    <source>
        <dbReference type="Proteomes" id="UP000295367"/>
    </source>
</evidence>
<dbReference type="EMBL" id="SMCO01000005">
    <property type="protein sequence ID" value="TCV87464.1"/>
    <property type="molecule type" value="Genomic_DNA"/>
</dbReference>
<dbReference type="RefSeq" id="WP_124945556.1">
    <property type="nucleotide sequence ID" value="NZ_BHVT01000017.1"/>
</dbReference>
<dbReference type="Pfam" id="PF22817">
    <property type="entry name" value="ApeP-like"/>
    <property type="match status" value="1"/>
</dbReference>
<keyword evidence="2" id="KW-1185">Reference proteome</keyword>
<sequence>MLVTKEAIAGMIPHTGNMCLLDGVSHWDANSITCVSQTHHDVANPMRINGQLPALSGIEYAAQAMAVHGGLTGLVDEKPKSGYLAGLRDVVCHVSRLDDLEGEMVVDAEQVMGDASLAIYNFSLKVGATAVLQGRATVVLNVTGETA</sequence>
<protein>
    <submittedName>
        <fullName evidence="1">Putative hotdog family 3-hydroxylacyl-ACP dehydratase</fullName>
    </submittedName>
</protein>
<dbReference type="AlphaFoldDB" id="A0A4R3Y9X6"/>
<comment type="caution">
    <text evidence="1">The sequence shown here is derived from an EMBL/GenBank/DDBJ whole genome shotgun (WGS) entry which is preliminary data.</text>
</comment>
<dbReference type="InterPro" id="IPR016776">
    <property type="entry name" value="ApeP-like_dehydratase"/>
</dbReference>
<gene>
    <name evidence="1" type="ORF">EDC63_105133</name>
</gene>
<dbReference type="Gene3D" id="3.10.129.10">
    <property type="entry name" value="Hotdog Thioesterase"/>
    <property type="match status" value="1"/>
</dbReference>
<dbReference type="InterPro" id="IPR029069">
    <property type="entry name" value="HotDog_dom_sf"/>
</dbReference>
<reference evidence="1 2" key="1">
    <citation type="submission" date="2019-03" db="EMBL/GenBank/DDBJ databases">
        <title>Genomic Encyclopedia of Type Strains, Phase IV (KMG-IV): sequencing the most valuable type-strain genomes for metagenomic binning, comparative biology and taxonomic classification.</title>
        <authorList>
            <person name="Goeker M."/>
        </authorList>
    </citation>
    <scope>NUCLEOTIDE SEQUENCE [LARGE SCALE GENOMIC DNA]</scope>
    <source>
        <strain evidence="1 2">DSM 100309</strain>
    </source>
</reference>
<dbReference type="Proteomes" id="UP000295367">
    <property type="component" value="Unassembled WGS sequence"/>
</dbReference>
<name>A0A4R3Y9X6_9PROT</name>
<dbReference type="SUPFAM" id="SSF54637">
    <property type="entry name" value="Thioesterase/thiol ester dehydrase-isomerase"/>
    <property type="match status" value="1"/>
</dbReference>